<feature type="domain" description="Malonyl-CoA decarboxylase N-terminal" evidence="3">
    <location>
        <begin position="106"/>
        <end position="193"/>
    </location>
</feature>
<keyword evidence="5" id="KW-1185">Reference proteome</keyword>
<dbReference type="RefSeq" id="WP_380254408.1">
    <property type="nucleotide sequence ID" value="NZ_JBHUII010000011.1"/>
</dbReference>
<dbReference type="InterPro" id="IPR042303">
    <property type="entry name" value="Malonyl_CoA_deC_C_sf"/>
</dbReference>
<organism evidence="4 5">
    <name type="scientific">Kiloniella antarctica</name>
    <dbReference type="NCBI Taxonomy" id="1550907"/>
    <lineage>
        <taxon>Bacteria</taxon>
        <taxon>Pseudomonadati</taxon>
        <taxon>Pseudomonadota</taxon>
        <taxon>Alphaproteobacteria</taxon>
        <taxon>Rhodospirillales</taxon>
        <taxon>Kiloniellaceae</taxon>
        <taxon>Kiloniella</taxon>
    </lineage>
</organism>
<name>A0ABW5BQ88_9PROT</name>
<dbReference type="Pfam" id="PF05292">
    <property type="entry name" value="MCD"/>
    <property type="match status" value="1"/>
</dbReference>
<evidence type="ECO:0000313" key="4">
    <source>
        <dbReference type="EMBL" id="MFD2207615.1"/>
    </source>
</evidence>
<gene>
    <name evidence="4" type="ORF">ACFSKO_18510</name>
</gene>
<feature type="region of interest" description="Disordered" evidence="1">
    <location>
        <begin position="1"/>
        <end position="21"/>
    </location>
</feature>
<dbReference type="Proteomes" id="UP001597294">
    <property type="component" value="Unassembled WGS sequence"/>
</dbReference>
<dbReference type="Pfam" id="PF17408">
    <property type="entry name" value="MCD_N"/>
    <property type="match status" value="1"/>
</dbReference>
<dbReference type="Gene3D" id="1.20.140.90">
    <property type="entry name" value="Malonyl-CoA decarboxylase, oligemerization domain"/>
    <property type="match status" value="1"/>
</dbReference>
<reference evidence="5" key="1">
    <citation type="journal article" date="2019" name="Int. J. Syst. Evol. Microbiol.">
        <title>The Global Catalogue of Microorganisms (GCM) 10K type strain sequencing project: providing services to taxonomists for standard genome sequencing and annotation.</title>
        <authorList>
            <consortium name="The Broad Institute Genomics Platform"/>
            <consortium name="The Broad Institute Genome Sequencing Center for Infectious Disease"/>
            <person name="Wu L."/>
            <person name="Ma J."/>
        </authorList>
    </citation>
    <scope>NUCLEOTIDE SEQUENCE [LARGE SCALE GENOMIC DNA]</scope>
    <source>
        <strain evidence="5">CGMCC 4.7192</strain>
    </source>
</reference>
<dbReference type="PANTHER" id="PTHR28641:SF1">
    <property type="entry name" value="MALONYL-COA DECARBOXYLASE, MITOCHONDRIAL"/>
    <property type="match status" value="1"/>
</dbReference>
<protein>
    <submittedName>
        <fullName evidence="4">Malonyl-CoA decarboxylase</fullName>
    </submittedName>
</protein>
<sequence length="504" mass="56779">MSDTSQTEENSSTKNTPRIHIPSKSTLSHLSKTWREISQNAARSLGLNRIEKSVTPKNLKRMMRDCLSGRGGDVSARMRTAELGRTYLELDDDGKFDFLTLLAKDFCANEDKIRLAINEFMSAKDVSERVIAAYHLRQSSSPERLQLLTQFNALPNGVKFLVDIRADLLKIKGKDPYFNALDRDFEQLLTSWFDAGFLDLVEMNWNTSAALLEKLIDYEAVHQITSWGDLRNRLDSDRRCYALFHPRMPDEPLAFVEVALVKGMASNVQKILDEEAPLGVLNNADTAIFYSITNTQKGLRGISFGEHLIKQVVQHLSQEMPWVKGFATLSPVPGFRSWLADLDATLFQDGVTKEEMEHLKAKTGASEAKTAIFLCFQDKEWFQNKELAELLRGPLCRLCVAYFLEKDAKGRALDPVARFHLKNGAQLNRINWLGDISAKGISQASGIMVNYRYDLSEIEKNHEGFMNDGKIAMSSQVKAYLKQLGGTLGEESTLQRLRRTLGGA</sequence>
<dbReference type="InterPro" id="IPR038917">
    <property type="entry name" value="Malonyl_CoA_deC"/>
</dbReference>
<dbReference type="InterPro" id="IPR035372">
    <property type="entry name" value="MCD_N"/>
</dbReference>
<dbReference type="PANTHER" id="PTHR28641">
    <property type="match status" value="1"/>
</dbReference>
<feature type="domain" description="Malonyl-CoA decarboxylase C-terminal" evidence="2">
    <location>
        <begin position="196"/>
        <end position="454"/>
    </location>
</feature>
<feature type="compositionally biased region" description="Polar residues" evidence="1">
    <location>
        <begin position="1"/>
        <end position="16"/>
    </location>
</feature>
<dbReference type="InterPro" id="IPR007956">
    <property type="entry name" value="Malonyl_CoA_deC_C"/>
</dbReference>
<dbReference type="EMBL" id="JBHUII010000011">
    <property type="protein sequence ID" value="MFD2207615.1"/>
    <property type="molecule type" value="Genomic_DNA"/>
</dbReference>
<accession>A0ABW5BQ88</accession>
<evidence type="ECO:0000259" key="2">
    <source>
        <dbReference type="Pfam" id="PF05292"/>
    </source>
</evidence>
<proteinExistence type="predicted"/>
<evidence type="ECO:0000259" key="3">
    <source>
        <dbReference type="Pfam" id="PF17408"/>
    </source>
</evidence>
<comment type="caution">
    <text evidence="4">The sequence shown here is derived from an EMBL/GenBank/DDBJ whole genome shotgun (WGS) entry which is preliminary data.</text>
</comment>
<evidence type="ECO:0000256" key="1">
    <source>
        <dbReference type="SAM" id="MobiDB-lite"/>
    </source>
</evidence>
<dbReference type="InterPro" id="IPR038351">
    <property type="entry name" value="MCD_N_sf"/>
</dbReference>
<evidence type="ECO:0000313" key="5">
    <source>
        <dbReference type="Proteomes" id="UP001597294"/>
    </source>
</evidence>
<dbReference type="Gene3D" id="3.40.630.150">
    <property type="entry name" value="Malonyl-CoA decarboxylase, catalytic domain"/>
    <property type="match status" value="1"/>
</dbReference>